<feature type="region of interest" description="Disordered" evidence="3">
    <location>
        <begin position="608"/>
        <end position="636"/>
    </location>
</feature>
<organism evidence="4 5">
    <name type="scientific">Puccinia sorghi</name>
    <dbReference type="NCBI Taxonomy" id="27349"/>
    <lineage>
        <taxon>Eukaryota</taxon>
        <taxon>Fungi</taxon>
        <taxon>Dikarya</taxon>
        <taxon>Basidiomycota</taxon>
        <taxon>Pucciniomycotina</taxon>
        <taxon>Pucciniomycetes</taxon>
        <taxon>Pucciniales</taxon>
        <taxon>Pucciniaceae</taxon>
        <taxon>Puccinia</taxon>
    </lineage>
</organism>
<feature type="compositionally biased region" description="Basic residues" evidence="3">
    <location>
        <begin position="72"/>
        <end position="129"/>
    </location>
</feature>
<keyword evidence="1" id="KW-0396">Initiation factor</keyword>
<protein>
    <submittedName>
        <fullName evidence="4">Uncharacterized protein</fullName>
    </submittedName>
</protein>
<sequence>MNEKSETSAETRQSADTKKVARSRREVSFLSRHLSFVSNLDLQKQRLQMRLRQMPGLRRPRLKTICVSIVRRRNRRRKKLKKKPKKKPRSRLSKKQRRKQNKKLRLRQNRNNARRRSVNGKQRKSRRQRNWQAKEAKPLAEVKSVKPQVHSPCSPPTNLLIPNPMMPQCNNLNLQLHQLFLPNCVTPSLPSALPSWGRNWGPMPPLGSYDMIEHLCCSSFCKGKPVQLPDLDLIGLVYAYNAGMNPMSRNQSTGGQRANAGQMPPCRGPSGSLTPSIPRRSSFMSAIPIGMGLMLLGQPTGQMLHSPSTNALPGIMSNGAQDTCQHSGRGSRQDGAPGRSMQTMFPVEVVQPLQPSANSWAAARTTQLEENSPELVYWKVKALLNKLTLDKFQNTMVEFLGKDLCQALLKLAGSGWQQSTWRSAVPEISAEQFQEEYELGWSKREDLAAAAAGKAANNSKPKARKLQQERQRLFWTSTMQLKKPNNRVLDWSCSLENLYQEATLKHRDAQRGRYRVPELFDDECWWTTQSQKGHQPHEHILVPDAEHVQHSSSIQDVIDTRNNKLPGHNVAAAPKLISQIHEEVSEKISVAFFIFLLHGNHFKLKKASKKQMHDLSRGRSRGGRNREQRGGGNGQPLAELPHLLFTLKPVWINPLSPSHCCSSAWSNHSANYSTFIYIIRFLQEPYSQCYLYHLFPP</sequence>
<dbReference type="VEuPathDB" id="FungiDB:VP01_389g5"/>
<dbReference type="AlphaFoldDB" id="A0A0L6UUP2"/>
<accession>A0A0L6UUP2</accession>
<evidence type="ECO:0000313" key="4">
    <source>
        <dbReference type="EMBL" id="KNZ51585.1"/>
    </source>
</evidence>
<comment type="caution">
    <text evidence="4">The sequence shown here is derived from an EMBL/GenBank/DDBJ whole genome shotgun (WGS) entry which is preliminary data.</text>
</comment>
<name>A0A0L6UUP2_9BASI</name>
<feature type="region of interest" description="Disordered" evidence="3">
    <location>
        <begin position="250"/>
        <end position="277"/>
    </location>
</feature>
<dbReference type="Proteomes" id="UP000037035">
    <property type="component" value="Unassembled WGS sequence"/>
</dbReference>
<proteinExistence type="predicted"/>
<evidence type="ECO:0000256" key="1">
    <source>
        <dbReference type="ARBA" id="ARBA00022540"/>
    </source>
</evidence>
<dbReference type="OrthoDB" id="514777at2759"/>
<evidence type="ECO:0000256" key="2">
    <source>
        <dbReference type="ARBA" id="ARBA00022917"/>
    </source>
</evidence>
<dbReference type="GO" id="GO:0003729">
    <property type="term" value="F:mRNA binding"/>
    <property type="evidence" value="ECO:0007669"/>
    <property type="project" value="TreeGrafter"/>
</dbReference>
<feature type="region of interest" description="Disordered" evidence="3">
    <location>
        <begin position="318"/>
        <end position="337"/>
    </location>
</feature>
<gene>
    <name evidence="4" type="ORF">VP01_389g5</name>
</gene>
<reference evidence="4 5" key="1">
    <citation type="submission" date="2015-08" db="EMBL/GenBank/DDBJ databases">
        <title>Next Generation Sequencing and Analysis of the Genome of Puccinia sorghi L Schw, the Causal Agent of Maize Common Rust.</title>
        <authorList>
            <person name="Rochi L."/>
            <person name="Burguener G."/>
            <person name="Darino M."/>
            <person name="Turjanski A."/>
            <person name="Kreff E."/>
            <person name="Dieguez M.J."/>
            <person name="Sacco F."/>
        </authorList>
    </citation>
    <scope>NUCLEOTIDE SEQUENCE [LARGE SCALE GENOMIC DNA]</scope>
    <source>
        <strain evidence="4 5">RO10H11247</strain>
    </source>
</reference>
<feature type="compositionally biased region" description="Basic and acidic residues" evidence="3">
    <location>
        <begin position="132"/>
        <end position="144"/>
    </location>
</feature>
<feature type="compositionally biased region" description="Polar residues" evidence="3">
    <location>
        <begin position="318"/>
        <end position="330"/>
    </location>
</feature>
<evidence type="ECO:0000313" key="5">
    <source>
        <dbReference type="Proteomes" id="UP000037035"/>
    </source>
</evidence>
<dbReference type="GO" id="GO:0003743">
    <property type="term" value="F:translation initiation factor activity"/>
    <property type="evidence" value="ECO:0007669"/>
    <property type="project" value="UniProtKB-KW"/>
</dbReference>
<dbReference type="PANTHER" id="PTHR23253">
    <property type="entry name" value="EUKARYOTIC TRANSLATION INITIATION FACTOR 4 GAMMA"/>
    <property type="match status" value="1"/>
</dbReference>
<feature type="region of interest" description="Disordered" evidence="3">
    <location>
        <begin position="72"/>
        <end position="153"/>
    </location>
</feature>
<feature type="region of interest" description="Disordered" evidence="3">
    <location>
        <begin position="1"/>
        <end position="21"/>
    </location>
</feature>
<evidence type="ECO:0000256" key="3">
    <source>
        <dbReference type="SAM" id="MobiDB-lite"/>
    </source>
</evidence>
<dbReference type="GO" id="GO:0016281">
    <property type="term" value="C:eukaryotic translation initiation factor 4F complex"/>
    <property type="evidence" value="ECO:0007669"/>
    <property type="project" value="TreeGrafter"/>
</dbReference>
<dbReference type="EMBL" id="LAVV01008945">
    <property type="protein sequence ID" value="KNZ51585.1"/>
    <property type="molecule type" value="Genomic_DNA"/>
</dbReference>
<dbReference type="PANTHER" id="PTHR23253:SF9">
    <property type="entry name" value="EUKARYOTIC TRANSLATION INITIATION FACTOR 4 GAMMA 2"/>
    <property type="match status" value="1"/>
</dbReference>
<keyword evidence="5" id="KW-1185">Reference proteome</keyword>
<keyword evidence="2" id="KW-0648">Protein biosynthesis</keyword>
<dbReference type="STRING" id="27349.A0A0L6UUP2"/>